<name>E7REF9_9BACL</name>
<sequence>MFTIFKKKCAVCKQKANEPRKYYDDQHKAVFVCVKCVIYAERRAYLKRKA</sequence>
<reference evidence="1 2" key="1">
    <citation type="journal article" date="2011" name="J. Bacteriol.">
        <title>The Draft Genome of Planococcus donghaensis MPA1U2 Reveals Nonsporulation Pathways Controlled by a Conserved Spo0A Regulon.</title>
        <authorList>
            <person name="Pearson M.D."/>
            <person name="Noller H.F."/>
        </authorList>
    </citation>
    <scope>NUCLEOTIDE SEQUENCE [LARGE SCALE GENOMIC DNA]</scope>
    <source>
        <strain evidence="1 2">MPA1U2</strain>
    </source>
</reference>
<evidence type="ECO:0000313" key="2">
    <source>
        <dbReference type="Proteomes" id="UP000003052"/>
    </source>
</evidence>
<accession>E7REF9</accession>
<dbReference type="Proteomes" id="UP000003052">
    <property type="component" value="Unassembled WGS sequence"/>
</dbReference>
<proteinExistence type="predicted"/>
<organism evidence="1 2">
    <name type="scientific">Planococcus donghaensis MPA1U2</name>
    <dbReference type="NCBI Taxonomy" id="933115"/>
    <lineage>
        <taxon>Bacteria</taxon>
        <taxon>Bacillati</taxon>
        <taxon>Bacillota</taxon>
        <taxon>Bacilli</taxon>
        <taxon>Bacillales</taxon>
        <taxon>Caryophanaceae</taxon>
        <taxon>Planococcus</taxon>
    </lineage>
</organism>
<dbReference type="EMBL" id="AEPB01000015">
    <property type="protein sequence ID" value="EGA90540.1"/>
    <property type="molecule type" value="Genomic_DNA"/>
</dbReference>
<evidence type="ECO:0000313" key="1">
    <source>
        <dbReference type="EMBL" id="EGA90540.1"/>
    </source>
</evidence>
<dbReference type="AlphaFoldDB" id="E7REF9"/>
<gene>
    <name evidence="1" type="ORF">GPDM_04244</name>
</gene>
<comment type="caution">
    <text evidence="1">The sequence shown here is derived from an EMBL/GenBank/DDBJ whole genome shotgun (WGS) entry which is preliminary data.</text>
</comment>
<protein>
    <submittedName>
        <fullName evidence="1">Uncharacterized protein</fullName>
    </submittedName>
</protein>